<sequence>MNKIVQLLALTVLVSTPLTAQVELKVNEAKQNAYTLFTDKDAIHGKSIHRIMSATVTEHIGKGKTRQSFRTDIDVAMIRTKKSTLYQIKFSSENPALRGDVDGLILLIDDKSTTLDTKYYEHRTYTQEKQTYTRYISTFLVDKKVIESMLVARNNIRFTPVSSSLPNNQATTVVNGAENLRNFKDSLRLIISNDVIKDVRGEPFTL</sequence>
<organism evidence="2 3">
    <name type="scientific">Entomospira culicis</name>
    <dbReference type="NCBI Taxonomy" id="2719989"/>
    <lineage>
        <taxon>Bacteria</taxon>
        <taxon>Pseudomonadati</taxon>
        <taxon>Spirochaetota</taxon>
        <taxon>Spirochaetia</taxon>
        <taxon>Spirochaetales</taxon>
        <taxon>Spirochaetaceae</taxon>
        <taxon>Entomospira</taxon>
    </lineage>
</organism>
<reference evidence="2" key="1">
    <citation type="submission" date="2020-03" db="EMBL/GenBank/DDBJ databases">
        <title>Spirochaetal bacteria isolated from arthropods constitute a novel genus Entomospira genus novum within the order Spirochaetales.</title>
        <authorList>
            <person name="Grana-Miraglia L."/>
            <person name="Sikutova S."/>
            <person name="Fingerle V."/>
            <person name="Sing A."/>
            <person name="Castillo-Ramirez S."/>
            <person name="Margos G."/>
            <person name="Rudolf I."/>
        </authorList>
    </citation>
    <scope>NUCLEOTIDE SEQUENCE</scope>
    <source>
        <strain evidence="2">BR149</strain>
    </source>
</reference>
<keyword evidence="1" id="KW-0732">Signal</keyword>
<feature type="signal peptide" evidence="1">
    <location>
        <begin position="1"/>
        <end position="20"/>
    </location>
</feature>
<comment type="caution">
    <text evidence="2">The sequence shown here is derived from an EMBL/GenBank/DDBJ whole genome shotgun (WGS) entry which is preliminary data.</text>
</comment>
<feature type="chain" id="PRO_5037799926" description="Outer membrane lipoprotein-sorting protein" evidence="1">
    <location>
        <begin position="21"/>
        <end position="206"/>
    </location>
</feature>
<evidence type="ECO:0000313" key="3">
    <source>
        <dbReference type="Proteomes" id="UP000778951"/>
    </source>
</evidence>
<proteinExistence type="predicted"/>
<name>A0A968GH16_9SPIO</name>
<protein>
    <recommendedName>
        <fullName evidence="4">Outer membrane lipoprotein-sorting protein</fullName>
    </recommendedName>
</protein>
<dbReference type="EMBL" id="JAATLM010000001">
    <property type="protein sequence ID" value="NIZ68897.1"/>
    <property type="molecule type" value="Genomic_DNA"/>
</dbReference>
<evidence type="ECO:0000256" key="1">
    <source>
        <dbReference type="SAM" id="SignalP"/>
    </source>
</evidence>
<accession>A0A968GH16</accession>
<evidence type="ECO:0008006" key="4">
    <source>
        <dbReference type="Google" id="ProtNLM"/>
    </source>
</evidence>
<keyword evidence="3" id="KW-1185">Reference proteome</keyword>
<evidence type="ECO:0000313" key="2">
    <source>
        <dbReference type="EMBL" id="NIZ68897.1"/>
    </source>
</evidence>
<dbReference type="AlphaFoldDB" id="A0A968GH16"/>
<dbReference type="RefSeq" id="WP_167695010.1">
    <property type="nucleotide sequence ID" value="NZ_CP118181.1"/>
</dbReference>
<dbReference type="Proteomes" id="UP000778951">
    <property type="component" value="Unassembled WGS sequence"/>
</dbReference>
<gene>
    <name evidence="2" type="ORF">HCT48_01505</name>
</gene>